<evidence type="ECO:0000256" key="11">
    <source>
        <dbReference type="ARBA" id="ARBA00022989"/>
    </source>
</evidence>
<dbReference type="CDD" id="cd19501">
    <property type="entry name" value="RecA-like_FtsH"/>
    <property type="match status" value="1"/>
</dbReference>
<dbReference type="InterPro" id="IPR003959">
    <property type="entry name" value="ATPase_AAA_core"/>
</dbReference>
<evidence type="ECO:0000256" key="6">
    <source>
        <dbReference type="ARBA" id="ARBA00022723"/>
    </source>
</evidence>
<evidence type="ECO:0000256" key="3">
    <source>
        <dbReference type="ARBA" id="ARBA00022475"/>
    </source>
</evidence>
<dbReference type="FunFam" id="1.10.8.60:FF:000001">
    <property type="entry name" value="ATP-dependent zinc metalloprotease FtsH"/>
    <property type="match status" value="1"/>
</dbReference>
<dbReference type="Proteomes" id="UP000178046">
    <property type="component" value="Unassembled WGS sequence"/>
</dbReference>
<dbReference type="Gene3D" id="3.40.50.300">
    <property type="entry name" value="P-loop containing nucleotide triphosphate hydrolases"/>
    <property type="match status" value="1"/>
</dbReference>
<keyword evidence="10 15" id="KW-0067">ATP-binding</keyword>
<evidence type="ECO:0000256" key="1">
    <source>
        <dbReference type="ARBA" id="ARBA00004370"/>
    </source>
</evidence>
<keyword evidence="18" id="KW-0132">Cell division</keyword>
<dbReference type="GO" id="GO:0004176">
    <property type="term" value="F:ATP-dependent peptidase activity"/>
    <property type="evidence" value="ECO:0007669"/>
    <property type="project" value="InterPro"/>
</dbReference>
<feature type="binding site" evidence="15">
    <location>
        <position position="426"/>
    </location>
    <ligand>
        <name>Zn(2+)</name>
        <dbReference type="ChEBI" id="CHEBI:29105"/>
        <note>catalytic</note>
    </ligand>
</feature>
<dbReference type="PANTHER" id="PTHR23076:SF97">
    <property type="entry name" value="ATP-DEPENDENT ZINC METALLOPROTEASE YME1L1"/>
    <property type="match status" value="1"/>
</dbReference>
<keyword evidence="11 15" id="KW-1133">Transmembrane helix</keyword>
<evidence type="ECO:0000313" key="18">
    <source>
        <dbReference type="EMBL" id="OGF81391.1"/>
    </source>
</evidence>
<evidence type="ECO:0000256" key="8">
    <source>
        <dbReference type="ARBA" id="ARBA00022801"/>
    </source>
</evidence>
<feature type="binding site" evidence="15">
    <location>
        <position position="502"/>
    </location>
    <ligand>
        <name>Zn(2+)</name>
        <dbReference type="ChEBI" id="CHEBI:29105"/>
        <note>catalytic</note>
    </ligand>
</feature>
<evidence type="ECO:0000256" key="4">
    <source>
        <dbReference type="ARBA" id="ARBA00022670"/>
    </source>
</evidence>
<reference evidence="18 19" key="1">
    <citation type="journal article" date="2016" name="Nat. Commun.">
        <title>Thousands of microbial genomes shed light on interconnected biogeochemical processes in an aquifer system.</title>
        <authorList>
            <person name="Anantharaman K."/>
            <person name="Brown C.T."/>
            <person name="Hug L.A."/>
            <person name="Sharon I."/>
            <person name="Castelle C.J."/>
            <person name="Probst A.J."/>
            <person name="Thomas B.C."/>
            <person name="Singh A."/>
            <person name="Wilkins M.J."/>
            <person name="Karaoz U."/>
            <person name="Brodie E.L."/>
            <person name="Williams K.H."/>
            <person name="Hubbard S.S."/>
            <person name="Banfield J.F."/>
        </authorList>
    </citation>
    <scope>NUCLEOTIDE SEQUENCE [LARGE SCALE GENOMIC DNA]</scope>
</reference>
<comment type="similarity">
    <text evidence="16">Belongs to the AAA ATPase family.</text>
</comment>
<dbReference type="InterPro" id="IPR011546">
    <property type="entry name" value="Pept_M41_FtsH_extracell"/>
</dbReference>
<dbReference type="EMBL" id="MFIA01000042">
    <property type="protein sequence ID" value="OGF81391.1"/>
    <property type="molecule type" value="Genomic_DNA"/>
</dbReference>
<keyword evidence="6 15" id="KW-0479">Metal-binding</keyword>
<keyword evidence="4 15" id="KW-0645">Protease</keyword>
<dbReference type="InterPro" id="IPR041569">
    <property type="entry name" value="AAA_lid_3"/>
</dbReference>
<dbReference type="Pfam" id="PF06480">
    <property type="entry name" value="FtsH_ext"/>
    <property type="match status" value="1"/>
</dbReference>
<dbReference type="Pfam" id="PF01434">
    <property type="entry name" value="Peptidase_M41"/>
    <property type="match status" value="1"/>
</dbReference>
<dbReference type="PROSITE" id="PS00674">
    <property type="entry name" value="AAA"/>
    <property type="match status" value="1"/>
</dbReference>
<feature type="domain" description="AAA+ ATPase" evidence="17">
    <location>
        <begin position="196"/>
        <end position="335"/>
    </location>
</feature>
<dbReference type="Pfam" id="PF17862">
    <property type="entry name" value="AAA_lid_3"/>
    <property type="match status" value="1"/>
</dbReference>
<dbReference type="SUPFAM" id="SSF140990">
    <property type="entry name" value="FtsH protease domain-like"/>
    <property type="match status" value="1"/>
</dbReference>
<dbReference type="GO" id="GO:0016887">
    <property type="term" value="F:ATP hydrolysis activity"/>
    <property type="evidence" value="ECO:0007669"/>
    <property type="project" value="UniProtKB-UniRule"/>
</dbReference>
<comment type="caution">
    <text evidence="18">The sequence shown here is derived from an EMBL/GenBank/DDBJ whole genome shotgun (WGS) entry which is preliminary data.</text>
</comment>
<dbReference type="GO" id="GO:0008270">
    <property type="term" value="F:zinc ion binding"/>
    <property type="evidence" value="ECO:0007669"/>
    <property type="project" value="UniProtKB-UniRule"/>
</dbReference>
<comment type="subunit">
    <text evidence="15">Homohexamer.</text>
</comment>
<comment type="similarity">
    <text evidence="14 15">In the central section; belongs to the AAA ATPase family.</text>
</comment>
<dbReference type="SMART" id="SM00382">
    <property type="entry name" value="AAA"/>
    <property type="match status" value="1"/>
</dbReference>
<keyword evidence="8 15" id="KW-0378">Hydrolase</keyword>
<dbReference type="InterPro" id="IPR027417">
    <property type="entry name" value="P-loop_NTPase"/>
</dbReference>
<comment type="subcellular location">
    <subcellularLocation>
        <location evidence="15">Cell membrane</location>
        <topology evidence="15">Multi-pass membrane protein</topology>
        <orientation evidence="15">Cytoplasmic side</orientation>
    </subcellularLocation>
    <subcellularLocation>
        <location evidence="1">Membrane</location>
    </subcellularLocation>
</comment>
<comment type="similarity">
    <text evidence="2 15">In the C-terminal section; belongs to the peptidase M41 family.</text>
</comment>
<accession>A0A1F5X1D6</accession>
<organism evidence="18 19">
    <name type="scientific">Candidatus Giovannonibacteria bacterium RIFCSPLOWO2_01_FULL_44_16</name>
    <dbReference type="NCBI Taxonomy" id="1798348"/>
    <lineage>
        <taxon>Bacteria</taxon>
        <taxon>Candidatus Giovannoniibacteriota</taxon>
    </lineage>
</organism>
<name>A0A1F5X1D6_9BACT</name>
<evidence type="ECO:0000256" key="2">
    <source>
        <dbReference type="ARBA" id="ARBA00010044"/>
    </source>
</evidence>
<keyword evidence="7 15" id="KW-0547">Nucleotide-binding</keyword>
<keyword evidence="9 15" id="KW-0862">Zinc</keyword>
<keyword evidence="18" id="KW-0131">Cell cycle</keyword>
<sequence>MKMLSKNIVGIILILLSLAFLYSALSGSIKEVQQISLSELVTKINADQVAKIVVSDSDLEATLRDGTVLGSKKENEAALSETLKNYGVSDEKLGKVIIDVQNPSGLVYWLGILLPFLLPFLLIVAFFWLTARQVQRANIQAFTFGQSRARIIYPDNKKERVMFRDVAGAREAKEELLEIVDFLKSPKKFLDMGAKIPKGVLLMGAPGTGKTLIAKAVAGEAGVPFFHMSASEFVEMFVGVGASRVRDLFKMAKKAAPSIIFIDEIDAVGRHRGAGMGGGHDEREQTLNQILVEMDGFETNESVIIMAATNRPDVLDPALLRPGRFDRRVVIDLPDINDRTEILKIHSLKKPLSKDVDFRRIAERTPGFSGADLANLVNEAAILTARKNRKEVTQLDLINSIEKVMLGPERKSHILSVAEKKISAYHEAGHALVAAAMPETDPVHKISIIARGRAAGFTLKLPLEDRHLYSKTHFVSELAVSLGGYAAEQVVFDELTTGASDDLKKATDLARALVTKYGMSEKVGPLAFGGHEENVFLGRDFGGGKDYSESTGNLIDAEVSRFMKNAFKMAKEVLTKHRKALDTLANKLITEETVERDEFAAFVKVHAVA</sequence>
<dbReference type="GO" id="GO:0006508">
    <property type="term" value="P:proteolysis"/>
    <property type="evidence" value="ECO:0007669"/>
    <property type="project" value="UniProtKB-KW"/>
</dbReference>
<dbReference type="InterPro" id="IPR005936">
    <property type="entry name" value="FtsH"/>
</dbReference>
<evidence type="ECO:0000256" key="14">
    <source>
        <dbReference type="ARBA" id="ARBA00061570"/>
    </source>
</evidence>
<dbReference type="InterPro" id="IPR000642">
    <property type="entry name" value="Peptidase_M41"/>
</dbReference>
<dbReference type="HAMAP" id="MF_01458">
    <property type="entry name" value="FtsH"/>
    <property type="match status" value="1"/>
</dbReference>
<comment type="function">
    <text evidence="15">Acts as a processive, ATP-dependent zinc metallopeptidase for both cytoplasmic and membrane proteins. Plays a role in the quality control of integral membrane proteins.</text>
</comment>
<dbReference type="Pfam" id="PF00004">
    <property type="entry name" value="AAA"/>
    <property type="match status" value="1"/>
</dbReference>
<evidence type="ECO:0000313" key="19">
    <source>
        <dbReference type="Proteomes" id="UP000178046"/>
    </source>
</evidence>
<dbReference type="FunFam" id="3.40.50.300:FF:000001">
    <property type="entry name" value="ATP-dependent zinc metalloprotease FtsH"/>
    <property type="match status" value="1"/>
</dbReference>
<dbReference type="Gene3D" id="1.10.8.60">
    <property type="match status" value="1"/>
</dbReference>
<dbReference type="InterPro" id="IPR037219">
    <property type="entry name" value="Peptidase_M41-like"/>
</dbReference>
<evidence type="ECO:0000256" key="12">
    <source>
        <dbReference type="ARBA" id="ARBA00023049"/>
    </source>
</evidence>
<feature type="binding site" evidence="15">
    <location>
        <begin position="204"/>
        <end position="211"/>
    </location>
    <ligand>
        <name>ATP</name>
        <dbReference type="ChEBI" id="CHEBI:30616"/>
    </ligand>
</feature>
<dbReference type="Gene3D" id="1.20.58.760">
    <property type="entry name" value="Peptidase M41"/>
    <property type="match status" value="1"/>
</dbReference>
<dbReference type="EC" id="3.4.24.-" evidence="15"/>
<dbReference type="NCBIfam" id="TIGR01241">
    <property type="entry name" value="FtsH_fam"/>
    <property type="match status" value="1"/>
</dbReference>
<dbReference type="PANTHER" id="PTHR23076">
    <property type="entry name" value="METALLOPROTEASE M41 FTSH"/>
    <property type="match status" value="1"/>
</dbReference>
<keyword evidence="5 15" id="KW-0812">Transmembrane</keyword>
<dbReference type="GO" id="GO:0030163">
    <property type="term" value="P:protein catabolic process"/>
    <property type="evidence" value="ECO:0007669"/>
    <property type="project" value="UniProtKB-UniRule"/>
</dbReference>
<evidence type="ECO:0000259" key="17">
    <source>
        <dbReference type="SMART" id="SM00382"/>
    </source>
</evidence>
<evidence type="ECO:0000256" key="7">
    <source>
        <dbReference type="ARBA" id="ARBA00022741"/>
    </source>
</evidence>
<comment type="caution">
    <text evidence="15">Lacks conserved residue(s) required for the propagation of feature annotation.</text>
</comment>
<dbReference type="GO" id="GO:0004222">
    <property type="term" value="F:metalloendopeptidase activity"/>
    <property type="evidence" value="ECO:0007669"/>
    <property type="project" value="InterPro"/>
</dbReference>
<feature type="transmembrane region" description="Helical" evidence="15">
    <location>
        <begin position="106"/>
        <end position="129"/>
    </location>
</feature>
<feature type="active site" evidence="15">
    <location>
        <position position="427"/>
    </location>
</feature>
<feature type="binding site" evidence="15">
    <location>
        <position position="430"/>
    </location>
    <ligand>
        <name>Zn(2+)</name>
        <dbReference type="ChEBI" id="CHEBI:29105"/>
        <note>catalytic</note>
    </ligand>
</feature>
<keyword evidence="3 15" id="KW-1003">Cell membrane</keyword>
<dbReference type="SUPFAM" id="SSF52540">
    <property type="entry name" value="P-loop containing nucleoside triphosphate hydrolases"/>
    <property type="match status" value="1"/>
</dbReference>
<keyword evidence="13 15" id="KW-0472">Membrane</keyword>
<comment type="cofactor">
    <cofactor evidence="15">
        <name>Zn(2+)</name>
        <dbReference type="ChEBI" id="CHEBI:29105"/>
    </cofactor>
    <text evidence="15">Binds 1 zinc ion per subunit.</text>
</comment>
<dbReference type="GO" id="GO:0051301">
    <property type="term" value="P:cell division"/>
    <property type="evidence" value="ECO:0007669"/>
    <property type="project" value="UniProtKB-KW"/>
</dbReference>
<evidence type="ECO:0000256" key="13">
    <source>
        <dbReference type="ARBA" id="ARBA00023136"/>
    </source>
</evidence>
<dbReference type="GO" id="GO:0005886">
    <property type="term" value="C:plasma membrane"/>
    <property type="evidence" value="ECO:0007669"/>
    <property type="project" value="UniProtKB-SubCell"/>
</dbReference>
<gene>
    <name evidence="15" type="primary">ftsH</name>
    <name evidence="18" type="ORF">A2924_03245</name>
</gene>
<evidence type="ECO:0000256" key="9">
    <source>
        <dbReference type="ARBA" id="ARBA00022833"/>
    </source>
</evidence>
<protein>
    <recommendedName>
        <fullName evidence="15">ATP-dependent zinc metalloprotease FtsH</fullName>
        <ecNumber evidence="15">3.4.24.-</ecNumber>
    </recommendedName>
</protein>
<evidence type="ECO:0000256" key="15">
    <source>
        <dbReference type="HAMAP-Rule" id="MF_01458"/>
    </source>
</evidence>
<dbReference type="GO" id="GO:0005524">
    <property type="term" value="F:ATP binding"/>
    <property type="evidence" value="ECO:0007669"/>
    <property type="project" value="UniProtKB-UniRule"/>
</dbReference>
<dbReference type="FunFam" id="1.20.58.760:FF:000001">
    <property type="entry name" value="ATP-dependent zinc metalloprotease FtsH"/>
    <property type="match status" value="1"/>
</dbReference>
<evidence type="ECO:0000256" key="5">
    <source>
        <dbReference type="ARBA" id="ARBA00022692"/>
    </source>
</evidence>
<evidence type="ECO:0000256" key="16">
    <source>
        <dbReference type="RuleBase" id="RU003651"/>
    </source>
</evidence>
<dbReference type="InterPro" id="IPR003960">
    <property type="entry name" value="ATPase_AAA_CS"/>
</dbReference>
<evidence type="ECO:0000256" key="10">
    <source>
        <dbReference type="ARBA" id="ARBA00022840"/>
    </source>
</evidence>
<keyword evidence="12 15" id="KW-0482">Metalloprotease</keyword>
<dbReference type="AlphaFoldDB" id="A0A1F5X1D6"/>
<dbReference type="InterPro" id="IPR003593">
    <property type="entry name" value="AAA+_ATPase"/>
</dbReference>
<proteinExistence type="inferred from homology"/>